<dbReference type="GO" id="GO:0000139">
    <property type="term" value="C:Golgi membrane"/>
    <property type="evidence" value="ECO:0007669"/>
    <property type="project" value="InterPro"/>
</dbReference>
<gene>
    <name evidence="6" type="ORF">FCC1311_069442</name>
</gene>
<dbReference type="SUPFAM" id="SSF103481">
    <property type="entry name" value="Multidrug resistance efflux transporter EmrE"/>
    <property type="match status" value="1"/>
</dbReference>
<evidence type="ECO:0000256" key="5">
    <source>
        <dbReference type="SAM" id="Phobius"/>
    </source>
</evidence>
<evidence type="ECO:0000256" key="3">
    <source>
        <dbReference type="ARBA" id="ARBA00022989"/>
    </source>
</evidence>
<feature type="transmembrane region" description="Helical" evidence="5">
    <location>
        <begin position="315"/>
        <end position="332"/>
    </location>
</feature>
<name>A0A2R5GS72_9STRA</name>
<dbReference type="InParanoid" id="A0A2R5GS72"/>
<keyword evidence="4 5" id="KW-0472">Membrane</keyword>
<dbReference type="Proteomes" id="UP000241890">
    <property type="component" value="Unassembled WGS sequence"/>
</dbReference>
<dbReference type="EMBL" id="BEYU01000082">
    <property type="protein sequence ID" value="GBG30724.1"/>
    <property type="molecule type" value="Genomic_DNA"/>
</dbReference>
<feature type="transmembrane region" description="Helical" evidence="5">
    <location>
        <begin position="292"/>
        <end position="309"/>
    </location>
</feature>
<feature type="transmembrane region" description="Helical" evidence="5">
    <location>
        <begin position="264"/>
        <end position="285"/>
    </location>
</feature>
<feature type="transmembrane region" description="Helical" evidence="5">
    <location>
        <begin position="192"/>
        <end position="212"/>
    </location>
</feature>
<dbReference type="Pfam" id="PF04142">
    <property type="entry name" value="Nuc_sug_transp"/>
    <property type="match status" value="1"/>
</dbReference>
<dbReference type="PANTHER" id="PTHR10231">
    <property type="entry name" value="NUCLEOTIDE-SUGAR TRANSMEMBRANE TRANSPORTER"/>
    <property type="match status" value="1"/>
</dbReference>
<comment type="subcellular location">
    <subcellularLocation>
        <location evidence="1">Membrane</location>
        <topology evidence="1">Multi-pass membrane protein</topology>
    </subcellularLocation>
</comment>
<keyword evidence="3 5" id="KW-1133">Transmembrane helix</keyword>
<dbReference type="InterPro" id="IPR007271">
    <property type="entry name" value="Nuc_sug_transpt"/>
</dbReference>
<reference evidence="6 7" key="1">
    <citation type="submission" date="2017-12" db="EMBL/GenBank/DDBJ databases">
        <title>Sequencing, de novo assembly and annotation of complete genome of a new Thraustochytrid species, strain FCC1311.</title>
        <authorList>
            <person name="Sedici K."/>
            <person name="Godart F."/>
            <person name="Aiese Cigliano R."/>
            <person name="Sanseverino W."/>
            <person name="Barakat M."/>
            <person name="Ortet P."/>
            <person name="Marechal E."/>
            <person name="Cagnac O."/>
            <person name="Amato A."/>
        </authorList>
    </citation>
    <scope>NUCLEOTIDE SEQUENCE [LARGE SCALE GENOMIC DNA]</scope>
</reference>
<protein>
    <submittedName>
        <fullName evidence="6">CMP-sialic acid transporter</fullName>
    </submittedName>
</protein>
<evidence type="ECO:0000256" key="1">
    <source>
        <dbReference type="ARBA" id="ARBA00004141"/>
    </source>
</evidence>
<dbReference type="OrthoDB" id="408493at2759"/>
<sequence>MNTERAVVELPGGLELQLKYVSLVLLIVQNVALVLMIKVSKLHHAPDKPSYVSSTAILCAEFMKLGVSLSLEYQRFTRDNKVATPFRRHLIRQLAKPDTMKLSVPGILYTVQSNLLFMALNLLSVGVYQVSMQLKILLTAAMSYFVLGKTLSPLQVISLVILMCGVAAVQLSQVVGDDKLSDARQQGQYQQLLGFGATVLACIISAFAGVYLEKVLKSGSFVSIWMRNVQLSLFGILIGLFTVVGKDGHRIGEFGFFGGYNWTTWIAICLQAWGGLIVAVVIKYADNILKGFATAVSILFISFVSVLAFDTKPSLLMAAGTGAVFISVLLYISNPVSAGFSRSGFKVIEPGDIDSRRAFSQNEFLGKR</sequence>
<proteinExistence type="predicted"/>
<dbReference type="AlphaFoldDB" id="A0A2R5GS72"/>
<keyword evidence="7" id="KW-1185">Reference proteome</keyword>
<organism evidence="6 7">
    <name type="scientific">Hondaea fermentalgiana</name>
    <dbReference type="NCBI Taxonomy" id="2315210"/>
    <lineage>
        <taxon>Eukaryota</taxon>
        <taxon>Sar</taxon>
        <taxon>Stramenopiles</taxon>
        <taxon>Bigyra</taxon>
        <taxon>Labyrinthulomycetes</taxon>
        <taxon>Thraustochytrida</taxon>
        <taxon>Thraustochytriidae</taxon>
        <taxon>Hondaea</taxon>
    </lineage>
</organism>
<evidence type="ECO:0000256" key="4">
    <source>
        <dbReference type="ARBA" id="ARBA00023136"/>
    </source>
</evidence>
<accession>A0A2R5GS72</accession>
<dbReference type="FunCoup" id="A0A2R5GS72">
    <property type="interactions" value="8"/>
</dbReference>
<comment type="caution">
    <text evidence="6">The sequence shown here is derived from an EMBL/GenBank/DDBJ whole genome shotgun (WGS) entry which is preliminary data.</text>
</comment>
<dbReference type="PIRSF" id="PIRSF005799">
    <property type="entry name" value="UDP-gal_transpt"/>
    <property type="match status" value="1"/>
</dbReference>
<dbReference type="InterPro" id="IPR037185">
    <property type="entry name" value="EmrE-like"/>
</dbReference>
<feature type="transmembrane region" description="Helical" evidence="5">
    <location>
        <begin position="224"/>
        <end position="244"/>
    </location>
</feature>
<evidence type="ECO:0000256" key="2">
    <source>
        <dbReference type="ARBA" id="ARBA00022692"/>
    </source>
</evidence>
<evidence type="ECO:0000313" key="7">
    <source>
        <dbReference type="Proteomes" id="UP000241890"/>
    </source>
</evidence>
<keyword evidence="2 5" id="KW-0812">Transmembrane</keyword>
<evidence type="ECO:0000313" key="6">
    <source>
        <dbReference type="EMBL" id="GBG30724.1"/>
    </source>
</evidence>
<dbReference type="GO" id="GO:0015165">
    <property type="term" value="F:pyrimidine nucleotide-sugar transmembrane transporter activity"/>
    <property type="evidence" value="ECO:0007669"/>
    <property type="project" value="InterPro"/>
</dbReference>
<feature type="transmembrane region" description="Helical" evidence="5">
    <location>
        <begin position="20"/>
        <end position="39"/>
    </location>
</feature>
<dbReference type="NCBIfam" id="TIGR00803">
    <property type="entry name" value="nst"/>
    <property type="match status" value="1"/>
</dbReference>
<feature type="transmembrane region" description="Helical" evidence="5">
    <location>
        <begin position="151"/>
        <end position="172"/>
    </location>
</feature>